<evidence type="ECO:0000313" key="3">
    <source>
        <dbReference type="EMBL" id="DAF46588.1"/>
    </source>
</evidence>
<organism evidence="3">
    <name type="scientific">Siphoviridae sp. ctqwY3</name>
    <dbReference type="NCBI Taxonomy" id="2827951"/>
    <lineage>
        <taxon>Viruses</taxon>
        <taxon>Duplodnaviria</taxon>
        <taxon>Heunggongvirae</taxon>
        <taxon>Uroviricota</taxon>
        <taxon>Caudoviricetes</taxon>
    </lineage>
</organism>
<dbReference type="InterPro" id="IPR010056">
    <property type="entry name" value="Phage_rep_org__N"/>
</dbReference>
<dbReference type="PANTHER" id="PTHR37293:SF5">
    <property type="entry name" value="DNA REPLICATION PROTEIN"/>
    <property type="match status" value="1"/>
</dbReference>
<protein>
    <submittedName>
        <fullName evidence="3">DnaD like replication protein</fullName>
    </submittedName>
</protein>
<dbReference type="InterPro" id="IPR034829">
    <property type="entry name" value="DnaD-like_sf"/>
</dbReference>
<dbReference type="PANTHER" id="PTHR37293">
    <property type="entry name" value="PHAGE REPLICATION PROTEIN-RELATED"/>
    <property type="match status" value="1"/>
</dbReference>
<dbReference type="InterPro" id="IPR006343">
    <property type="entry name" value="DnaB/C_C"/>
</dbReference>
<dbReference type="SUPFAM" id="SSF158499">
    <property type="entry name" value="DnaD domain-like"/>
    <property type="match status" value="1"/>
</dbReference>
<accession>A0A8S5S6B1</accession>
<feature type="domain" description="DnaB/C C-terminal" evidence="1">
    <location>
        <begin position="187"/>
        <end position="260"/>
    </location>
</feature>
<dbReference type="EMBL" id="BK032541">
    <property type="protein sequence ID" value="DAF46588.1"/>
    <property type="molecule type" value="Genomic_DNA"/>
</dbReference>
<evidence type="ECO:0000259" key="1">
    <source>
        <dbReference type="Pfam" id="PF07261"/>
    </source>
</evidence>
<dbReference type="NCBIfam" id="TIGR01714">
    <property type="entry name" value="phage_rep_org_N"/>
    <property type="match status" value="1"/>
</dbReference>
<reference evidence="3" key="1">
    <citation type="journal article" date="2021" name="Proc. Natl. Acad. Sci. U.S.A.">
        <title>A Catalog of Tens of Thousands of Viruses from Human Metagenomes Reveals Hidden Associations with Chronic Diseases.</title>
        <authorList>
            <person name="Tisza M.J."/>
            <person name="Buck C.B."/>
        </authorList>
    </citation>
    <scope>NUCLEOTIDE SEQUENCE</scope>
    <source>
        <strain evidence="3">CtqwY3</strain>
    </source>
</reference>
<name>A0A8S5S6B1_9CAUD</name>
<dbReference type="Gene3D" id="1.10.10.630">
    <property type="entry name" value="DnaD domain-like"/>
    <property type="match status" value="1"/>
</dbReference>
<dbReference type="NCBIfam" id="TIGR01446">
    <property type="entry name" value="DnaD_dom"/>
    <property type="match status" value="1"/>
</dbReference>
<proteinExistence type="predicted"/>
<dbReference type="Pfam" id="PF07261">
    <property type="entry name" value="DnaB_2"/>
    <property type="match status" value="1"/>
</dbReference>
<dbReference type="Pfam" id="PF09681">
    <property type="entry name" value="Phage_rep_org_N"/>
    <property type="match status" value="1"/>
</dbReference>
<evidence type="ECO:0000259" key="2">
    <source>
        <dbReference type="Pfam" id="PF09681"/>
    </source>
</evidence>
<sequence>MADKTKYYYLKIKENFFDSEDMKLLESMDNGYLYSNILMKMYLLSLKNNGKLVYKDKIPYNSKMLSTILNHNVDILDKAIKVFKELNLIDILESGAIFMLDIQNYIGKSSDEADRKRVYRNQIENEKLRLLTDKCQTEVGQMSQEKETNVLKSEDKCQTDCSNIKDRDKDITKDKDIVINKDNNIIEYVEQNFGRLLAPIEYETIQNWLSLSFEKDEIIDIIKYAIKIAVMSNKKTFAYVNGILTNWNTCNYKTMQDIKDNDLKSKDTPTEMSEEQKQLFEELEDYNWLEDDSEDLPY</sequence>
<dbReference type="InterPro" id="IPR053162">
    <property type="entry name" value="DnaD"/>
</dbReference>
<feature type="domain" description="Phage replisome organiser N-terminal" evidence="2">
    <location>
        <begin position="9"/>
        <end position="122"/>
    </location>
</feature>